<reference evidence="2" key="1">
    <citation type="submission" date="2022-10" db="EMBL/GenBank/DDBJ databases">
        <title>Culturing micro-colonial fungi from biological soil crusts in the Mojave desert and describing Neophaeococcomyces mojavensis, and introducing the new genera and species Taxawa tesnikishii.</title>
        <authorList>
            <person name="Kurbessoian T."/>
            <person name="Stajich J.E."/>
        </authorList>
    </citation>
    <scope>NUCLEOTIDE SEQUENCE</scope>
    <source>
        <strain evidence="2">TK_35</strain>
    </source>
</reference>
<feature type="region of interest" description="Disordered" evidence="1">
    <location>
        <begin position="551"/>
        <end position="602"/>
    </location>
</feature>
<evidence type="ECO:0000256" key="1">
    <source>
        <dbReference type="SAM" id="MobiDB-lite"/>
    </source>
</evidence>
<feature type="region of interest" description="Disordered" evidence="1">
    <location>
        <begin position="1"/>
        <end position="40"/>
    </location>
</feature>
<name>A0AA39CVT5_9EURO</name>
<feature type="region of interest" description="Disordered" evidence="1">
    <location>
        <begin position="252"/>
        <end position="275"/>
    </location>
</feature>
<organism evidence="2 3">
    <name type="scientific">Knufia peltigerae</name>
    <dbReference type="NCBI Taxonomy" id="1002370"/>
    <lineage>
        <taxon>Eukaryota</taxon>
        <taxon>Fungi</taxon>
        <taxon>Dikarya</taxon>
        <taxon>Ascomycota</taxon>
        <taxon>Pezizomycotina</taxon>
        <taxon>Eurotiomycetes</taxon>
        <taxon>Chaetothyriomycetidae</taxon>
        <taxon>Chaetothyriales</taxon>
        <taxon>Trichomeriaceae</taxon>
        <taxon>Knufia</taxon>
    </lineage>
</organism>
<dbReference type="EMBL" id="JAPDRN010000065">
    <property type="protein sequence ID" value="KAJ9630108.1"/>
    <property type="molecule type" value="Genomic_DNA"/>
</dbReference>
<accession>A0AA39CVT5</accession>
<evidence type="ECO:0000313" key="2">
    <source>
        <dbReference type="EMBL" id="KAJ9630108.1"/>
    </source>
</evidence>
<gene>
    <name evidence="2" type="ORF">H2204_008763</name>
</gene>
<comment type="caution">
    <text evidence="2">The sequence shown here is derived from an EMBL/GenBank/DDBJ whole genome shotgun (WGS) entry which is preliminary data.</text>
</comment>
<evidence type="ECO:0000313" key="3">
    <source>
        <dbReference type="Proteomes" id="UP001172681"/>
    </source>
</evidence>
<protein>
    <submittedName>
        <fullName evidence="2">Uncharacterized protein</fullName>
    </submittedName>
</protein>
<dbReference type="Proteomes" id="UP001172681">
    <property type="component" value="Unassembled WGS sequence"/>
</dbReference>
<dbReference type="AlphaFoldDB" id="A0AA39CVT5"/>
<keyword evidence="3" id="KW-1185">Reference proteome</keyword>
<feature type="compositionally biased region" description="Acidic residues" evidence="1">
    <location>
        <begin position="590"/>
        <end position="602"/>
    </location>
</feature>
<sequence>MSDINELPNTLIPLGSSNRKRPASDSVSTHPRSVGRPLKRTAALRHAARERNSRIQLLVARRQTQTHNGPVGGRHLRAAGMSRIESLPHEIIQEIFFKADMEVNLARASRRLGEALSVESIYLSTIATAFFDDDTEGPIVEEYFKPAGYSHIGLEQKIRIQRNLMTCKWFNQERLEKCLPRLVHLKVCQVRAREVREQNSFGLSEDAIAHPYCHGERRNVLGTIPEAGDEKGLMAHYRAPCNILYTTEDNFHGRRRRPEQQRESSHPQMRQPPSDLEFGAEEKVGEQVWPPVPRIWTWKCWADREGRLHKEMDRGVSVLAVRVIPDKFLDLPRWTPENISILRLLRQGMRFVEHDQVLEISAEALFKGLRTALRQRNEEATLVLLELHYATMRVAAQVESEPTPPVIPSARQPRYHDLVGPFVHPLPRSLILDALPPEGSNREFNPMTVRLLSYMISEGIDSVEHRSQLRRLSRWAINASKNNNNATTTKVRELGRWIMGQMFRTIDHGLGVEERLFVNGRLATIDENTDVPWPWASGDDTTFTKRLGYDTDGEVTPTLPPTAPDGGPCGGDRPIPLTWDPPDPMTEELFLQDDDEHEEDDG</sequence>
<proteinExistence type="predicted"/>